<evidence type="ECO:0000256" key="1">
    <source>
        <dbReference type="ARBA" id="ARBA00022801"/>
    </source>
</evidence>
<feature type="domain" description="Amidohydrolase-related" evidence="2">
    <location>
        <begin position="61"/>
        <end position="448"/>
    </location>
</feature>
<gene>
    <name evidence="3" type="ORF">FHU40_000462</name>
</gene>
<dbReference type="EC" id="3.5.4.28" evidence="3"/>
<dbReference type="SUPFAM" id="SSF51338">
    <property type="entry name" value="Composite domain of metallo-dependent hydrolases"/>
    <property type="match status" value="1"/>
</dbReference>
<sequence length="521" mass="57876">MRTLILGNPVVALGDPALGDTDLIEDGAVIVQDEAIVEVGPRELLEQHGPFDQVLGGPDSIVMPGLINGHYHSELSVGPGHYQYIFEQANVHVHGGYGPALEHDLYLIAQHSIAAMIRGGQTSAVDMYYGRPSVPHFGTEPVLRAYADSGFRVAFGLVSRDQHVYAHEADDCFLKRLPPALAAEVRASPMGYAWPLDEVFATYDHLARTWDGYDGRIRTVLAPDWTPACSDELYQRCRRLADEYDTGITSHVLETRAEMHFSHQRYGMSALERLDRLGVLGPDMVCAHFVWVTDDELRIFADSGAVASNNPGSNLRLSAGVARIRDIMAAGGRVMFGTDGISFNDDEDMFTEIRLGSYLYRDPRDFEHVRADSAALLRSAGENGARAIRQEGRVGRLAPGLLADLLILDRTRITSPAGRYDDTPFLDLLVDRAQRHDLRSVMIHGRLVMSDRVLTTIDEAHLRSELEEALRHRVYRPDPTTRRHQELGHLVSGVLPDIYRPAYEREVMPAAVFNARAVPRG</sequence>
<accession>A0A7W4VRW8</accession>
<dbReference type="InterPro" id="IPR011059">
    <property type="entry name" value="Metal-dep_hydrolase_composite"/>
</dbReference>
<evidence type="ECO:0000313" key="3">
    <source>
        <dbReference type="EMBL" id="MBB3040661.1"/>
    </source>
</evidence>
<dbReference type="Pfam" id="PF01979">
    <property type="entry name" value="Amidohydro_1"/>
    <property type="match status" value="1"/>
</dbReference>
<keyword evidence="1 3" id="KW-0378">Hydrolase</keyword>
<dbReference type="PANTHER" id="PTHR43794:SF11">
    <property type="entry name" value="AMIDOHYDROLASE-RELATED DOMAIN-CONTAINING PROTEIN"/>
    <property type="match status" value="1"/>
</dbReference>
<dbReference type="Proteomes" id="UP000589626">
    <property type="component" value="Unassembled WGS sequence"/>
</dbReference>
<comment type="caution">
    <text evidence="3">The sequence shown here is derived from an EMBL/GenBank/DDBJ whole genome shotgun (WGS) entry which is preliminary data.</text>
</comment>
<dbReference type="InterPro" id="IPR050287">
    <property type="entry name" value="MTA/SAH_deaminase"/>
</dbReference>
<dbReference type="GO" id="GO:0090614">
    <property type="term" value="F:5'-methylthioadenosine deaminase activity"/>
    <property type="evidence" value="ECO:0007669"/>
    <property type="project" value="UniProtKB-EC"/>
</dbReference>
<evidence type="ECO:0000313" key="4">
    <source>
        <dbReference type="Proteomes" id="UP000589626"/>
    </source>
</evidence>
<organism evidence="3 4">
    <name type="scientific">Nocardioides soli</name>
    <dbReference type="NCBI Taxonomy" id="1036020"/>
    <lineage>
        <taxon>Bacteria</taxon>
        <taxon>Bacillati</taxon>
        <taxon>Actinomycetota</taxon>
        <taxon>Actinomycetes</taxon>
        <taxon>Propionibacteriales</taxon>
        <taxon>Nocardioidaceae</taxon>
        <taxon>Nocardioides</taxon>
    </lineage>
</organism>
<dbReference type="Gene3D" id="3.20.20.140">
    <property type="entry name" value="Metal-dependent hydrolases"/>
    <property type="match status" value="1"/>
</dbReference>
<dbReference type="Gene3D" id="2.30.40.10">
    <property type="entry name" value="Urease, subunit C, domain 1"/>
    <property type="match status" value="1"/>
</dbReference>
<dbReference type="SUPFAM" id="SSF51556">
    <property type="entry name" value="Metallo-dependent hydrolases"/>
    <property type="match status" value="1"/>
</dbReference>
<dbReference type="RefSeq" id="WP_183590667.1">
    <property type="nucleotide sequence ID" value="NZ_JACHWR010000001.1"/>
</dbReference>
<protein>
    <submittedName>
        <fullName evidence="3">5-methylthioadenosine/S-adenosylhomocysteine deaminase</fullName>
        <ecNumber evidence="3">3.5.4.28</ecNumber>
        <ecNumber evidence="3">3.5.4.31</ecNumber>
    </submittedName>
</protein>
<evidence type="ECO:0000259" key="2">
    <source>
        <dbReference type="Pfam" id="PF01979"/>
    </source>
</evidence>
<dbReference type="InterPro" id="IPR032466">
    <property type="entry name" value="Metal_Hydrolase"/>
</dbReference>
<dbReference type="GO" id="GO:0050270">
    <property type="term" value="F:S-adenosylhomocysteine deaminase activity"/>
    <property type="evidence" value="ECO:0007669"/>
    <property type="project" value="UniProtKB-EC"/>
</dbReference>
<reference evidence="3 4" key="1">
    <citation type="submission" date="2020-08" db="EMBL/GenBank/DDBJ databases">
        <title>Sequencing the genomes of 1000 actinobacteria strains.</title>
        <authorList>
            <person name="Klenk H.-P."/>
        </authorList>
    </citation>
    <scope>NUCLEOTIDE SEQUENCE [LARGE SCALE GENOMIC DNA]</scope>
    <source>
        <strain evidence="3 4">DSM 105498</strain>
    </source>
</reference>
<keyword evidence="4" id="KW-1185">Reference proteome</keyword>
<name>A0A7W4VRW8_9ACTN</name>
<dbReference type="EMBL" id="JACHWR010000001">
    <property type="protein sequence ID" value="MBB3040661.1"/>
    <property type="molecule type" value="Genomic_DNA"/>
</dbReference>
<dbReference type="PANTHER" id="PTHR43794">
    <property type="entry name" value="AMINOHYDROLASE SSNA-RELATED"/>
    <property type="match status" value="1"/>
</dbReference>
<dbReference type="AlphaFoldDB" id="A0A7W4VRW8"/>
<dbReference type="InterPro" id="IPR006680">
    <property type="entry name" value="Amidohydro-rel"/>
</dbReference>
<proteinExistence type="predicted"/>
<dbReference type="EC" id="3.5.4.31" evidence="3"/>